<protein>
    <submittedName>
        <fullName evidence="2">Uncharacterized protein</fullName>
    </submittedName>
</protein>
<reference evidence="2" key="2">
    <citation type="submission" date="2025-08" db="UniProtKB">
        <authorList>
            <consortium name="RefSeq"/>
        </authorList>
    </citation>
    <scope>IDENTIFICATION</scope>
</reference>
<name>A0AAJ8E0U7_ASPNG</name>
<proteinExistence type="predicted"/>
<organism evidence="2">
    <name type="scientific">Aspergillus niger</name>
    <dbReference type="NCBI Taxonomy" id="5061"/>
    <lineage>
        <taxon>Eukaryota</taxon>
        <taxon>Fungi</taxon>
        <taxon>Dikarya</taxon>
        <taxon>Ascomycota</taxon>
        <taxon>Pezizomycotina</taxon>
        <taxon>Eurotiomycetes</taxon>
        <taxon>Eurotiomycetidae</taxon>
        <taxon>Eurotiales</taxon>
        <taxon>Aspergillaceae</taxon>
        <taxon>Aspergillus</taxon>
        <taxon>Aspergillus subgen. Circumdati</taxon>
    </lineage>
</organism>
<sequence>MSPELGLENIKGSARRSRRKGGFWASTNTRSEGSSNEVEAQAPVSSGQTRIFGDGHVARVTLTQGGQVEEGREIGERGGGAEVLDQQDRRRGGQRRGRPGKATSPLWEWEKGGLPLLALARIGGASVRWTGRSEVPERTKVQPFHIAEIFFMVGQRSPQQPNCG</sequence>
<dbReference type="VEuPathDB" id="FungiDB:An16g03660"/>
<evidence type="ECO:0000313" key="2">
    <source>
        <dbReference type="RefSeq" id="XP_059602749.1"/>
    </source>
</evidence>
<accession>A0AAJ8E0U7</accession>
<dbReference type="AlphaFoldDB" id="A0AAJ8E0U7"/>
<feature type="compositionally biased region" description="Polar residues" evidence="1">
    <location>
        <begin position="25"/>
        <end position="49"/>
    </location>
</feature>
<gene>
    <name evidence="2" type="ORF">An16g03660</name>
</gene>
<dbReference type="RefSeq" id="XP_059602749.1">
    <property type="nucleotide sequence ID" value="XM_059745055.1"/>
</dbReference>
<dbReference type="KEGG" id="ang:An16g03660"/>
<feature type="region of interest" description="Disordered" evidence="1">
    <location>
        <begin position="1"/>
        <end position="105"/>
    </location>
</feature>
<reference evidence="2" key="1">
    <citation type="submission" date="2025-02" db="EMBL/GenBank/DDBJ databases">
        <authorList>
            <consortium name="NCBI Genome Project"/>
        </authorList>
    </citation>
    <scope>NUCLEOTIDE SEQUENCE</scope>
</reference>
<evidence type="ECO:0000256" key="1">
    <source>
        <dbReference type="SAM" id="MobiDB-lite"/>
    </source>
</evidence>
<dbReference type="GeneID" id="84593379"/>